<keyword evidence="1" id="KW-1133">Transmembrane helix</keyword>
<keyword evidence="1" id="KW-0472">Membrane</keyword>
<evidence type="ECO:0000313" key="2">
    <source>
        <dbReference type="EMBL" id="OCQ22606.1"/>
    </source>
</evidence>
<sequence>MDYLPKLFAEKFNAKHQHAFFKLLGLMLLIFILSQLANGFSQFLSEIIFFTGFAVVQVVMMGFASVNYFNKSKISKGPLPFLTPLYANPIFCTIKETCKRLYHTIFLMIFHAFLLTACLTALFPILARVFSS</sequence>
<protein>
    <submittedName>
        <fullName evidence="2">Uncharacterized protein</fullName>
    </submittedName>
</protein>
<comment type="caution">
    <text evidence="2">The sequence shown here is derived from an EMBL/GenBank/DDBJ whole genome shotgun (WGS) entry which is preliminary data.</text>
</comment>
<gene>
    <name evidence="2" type="ORF">A7985_01165</name>
</gene>
<feature type="transmembrane region" description="Helical" evidence="1">
    <location>
        <begin position="20"/>
        <end position="41"/>
    </location>
</feature>
<proteinExistence type="predicted"/>
<dbReference type="Proteomes" id="UP000093366">
    <property type="component" value="Unassembled WGS sequence"/>
</dbReference>
<reference evidence="3" key="1">
    <citation type="submission" date="2016-07" db="EMBL/GenBank/DDBJ databases">
        <authorList>
            <person name="Florea S."/>
            <person name="Webb J.S."/>
            <person name="Jaromczyk J."/>
            <person name="Schardl C.L."/>
        </authorList>
    </citation>
    <scope>NUCLEOTIDE SEQUENCE [LARGE SCALE GENOMIC DNA]</scope>
    <source>
        <strain evidence="3">IPB1</strain>
    </source>
</reference>
<feature type="transmembrane region" description="Helical" evidence="1">
    <location>
        <begin position="105"/>
        <end position="127"/>
    </location>
</feature>
<organism evidence="2 3">
    <name type="scientific">Pseudoalteromonas luteoviolacea</name>
    <dbReference type="NCBI Taxonomy" id="43657"/>
    <lineage>
        <taxon>Bacteria</taxon>
        <taxon>Pseudomonadati</taxon>
        <taxon>Pseudomonadota</taxon>
        <taxon>Gammaproteobacteria</taxon>
        <taxon>Alteromonadales</taxon>
        <taxon>Pseudoalteromonadaceae</taxon>
        <taxon>Pseudoalteromonas</taxon>
    </lineage>
</organism>
<name>A0A1C0TTH0_9GAMM</name>
<keyword evidence="1" id="KW-0812">Transmembrane</keyword>
<evidence type="ECO:0000256" key="1">
    <source>
        <dbReference type="SAM" id="Phobius"/>
    </source>
</evidence>
<accession>A0A1C0TTH0</accession>
<dbReference type="OrthoDB" id="6402714at2"/>
<dbReference type="RefSeq" id="WP_065788618.1">
    <property type="nucleotide sequence ID" value="NZ_MAUJ01000001.1"/>
</dbReference>
<dbReference type="AlphaFoldDB" id="A0A1C0TTH0"/>
<dbReference type="EMBL" id="MAUJ01000001">
    <property type="protein sequence ID" value="OCQ22606.1"/>
    <property type="molecule type" value="Genomic_DNA"/>
</dbReference>
<evidence type="ECO:0000313" key="3">
    <source>
        <dbReference type="Proteomes" id="UP000093366"/>
    </source>
</evidence>
<feature type="transmembrane region" description="Helical" evidence="1">
    <location>
        <begin position="47"/>
        <end position="69"/>
    </location>
</feature>